<evidence type="ECO:0000313" key="3">
    <source>
        <dbReference type="Proteomes" id="UP000215127"/>
    </source>
</evidence>
<keyword evidence="3" id="KW-1185">Reference proteome</keyword>
<dbReference type="Proteomes" id="UP000215127">
    <property type="component" value="Chromosome 17"/>
</dbReference>
<feature type="compositionally biased region" description="Acidic residues" evidence="1">
    <location>
        <begin position="43"/>
        <end position="52"/>
    </location>
</feature>
<dbReference type="AlphaFoldDB" id="A0A1X7S9X1"/>
<feature type="compositionally biased region" description="Basic and acidic residues" evidence="1">
    <location>
        <begin position="78"/>
        <end position="92"/>
    </location>
</feature>
<protein>
    <submittedName>
        <fullName evidence="2">Uncharacterized protein</fullName>
    </submittedName>
</protein>
<feature type="region of interest" description="Disordered" evidence="1">
    <location>
        <begin position="22"/>
        <end position="57"/>
    </location>
</feature>
<feature type="region of interest" description="Disordered" evidence="1">
    <location>
        <begin position="69"/>
        <end position="119"/>
    </location>
</feature>
<organism evidence="2 3">
    <name type="scientific">Zymoseptoria tritici (strain ST99CH_3D7)</name>
    <dbReference type="NCBI Taxonomy" id="1276538"/>
    <lineage>
        <taxon>Eukaryota</taxon>
        <taxon>Fungi</taxon>
        <taxon>Dikarya</taxon>
        <taxon>Ascomycota</taxon>
        <taxon>Pezizomycotina</taxon>
        <taxon>Dothideomycetes</taxon>
        <taxon>Dothideomycetidae</taxon>
        <taxon>Mycosphaerellales</taxon>
        <taxon>Mycosphaerellaceae</taxon>
        <taxon>Zymoseptoria</taxon>
    </lineage>
</organism>
<reference evidence="2 3" key="1">
    <citation type="submission" date="2016-06" db="EMBL/GenBank/DDBJ databases">
        <authorList>
            <person name="Kjaerup R.B."/>
            <person name="Dalgaard T.S."/>
            <person name="Juul-Madsen H.R."/>
        </authorList>
    </citation>
    <scope>NUCLEOTIDE SEQUENCE [LARGE SCALE GENOMIC DNA]</scope>
</reference>
<proteinExistence type="predicted"/>
<accession>A0A1X7S9X1</accession>
<sequence length="191" mass="21900">MRVRDIPGVRHFNSFPTIHWTGASKRVMPGSSEDWDSTKYDSTEYDSTEYDSNEPVHDLEKGYFEEYELALNDPDESSDPKKGDKFGQPHEADDFEADYSDPEEGDEDDRSSPMGFGMTDYGPEMYNVTELFDREGYFKRLNLDRLKDLAQTTQDSYKQDGAIDKSLVGNLLEAYTDHHLQEGYAKEDSGE</sequence>
<gene>
    <name evidence="2" type="ORF">ZT3D7_G11590</name>
</gene>
<evidence type="ECO:0000256" key="1">
    <source>
        <dbReference type="SAM" id="MobiDB-lite"/>
    </source>
</evidence>
<dbReference type="EMBL" id="LT853706">
    <property type="protein sequence ID" value="SMQ56435.1"/>
    <property type="molecule type" value="Genomic_DNA"/>
</dbReference>
<name>A0A1X7S9X1_ZYMT9</name>
<evidence type="ECO:0000313" key="2">
    <source>
        <dbReference type="EMBL" id="SMQ56435.1"/>
    </source>
</evidence>
<feature type="compositionally biased region" description="Acidic residues" evidence="1">
    <location>
        <begin position="93"/>
        <end position="109"/>
    </location>
</feature>